<name>A0ACB8EZ37_9SAUR</name>
<gene>
    <name evidence="1" type="ORF">K3G42_009064</name>
</gene>
<keyword evidence="2" id="KW-1185">Reference proteome</keyword>
<sequence>MFAPSRNNWKKLKRLEPKMQVDALLGTRSSRLLKRIFHMDRTWNSLRPPLRAFDRHQGAYQGGPSQATSTRPSQMALKNVATSEAIEKHKKYLADWFRQQPNEERQFGPSFSLDTTHVDPVIRESSLEEILKPSPEMTIHNQLQAPTAHQHPFRSWALADMGRYSWPAK</sequence>
<evidence type="ECO:0000313" key="1">
    <source>
        <dbReference type="EMBL" id="KAH7997827.1"/>
    </source>
</evidence>
<organism evidence="1 2">
    <name type="scientific">Sphaerodactylus townsendi</name>
    <dbReference type="NCBI Taxonomy" id="933632"/>
    <lineage>
        <taxon>Eukaryota</taxon>
        <taxon>Metazoa</taxon>
        <taxon>Chordata</taxon>
        <taxon>Craniata</taxon>
        <taxon>Vertebrata</taxon>
        <taxon>Euteleostomi</taxon>
        <taxon>Lepidosauria</taxon>
        <taxon>Squamata</taxon>
        <taxon>Bifurcata</taxon>
        <taxon>Gekkota</taxon>
        <taxon>Sphaerodactylidae</taxon>
        <taxon>Sphaerodactylus</taxon>
    </lineage>
</organism>
<proteinExistence type="predicted"/>
<dbReference type="Proteomes" id="UP000827872">
    <property type="component" value="Linkage Group LG12"/>
</dbReference>
<accession>A0ACB8EZ37</accession>
<dbReference type="EMBL" id="CM037625">
    <property type="protein sequence ID" value="KAH7997827.1"/>
    <property type="molecule type" value="Genomic_DNA"/>
</dbReference>
<evidence type="ECO:0000313" key="2">
    <source>
        <dbReference type="Proteomes" id="UP000827872"/>
    </source>
</evidence>
<protein>
    <submittedName>
        <fullName evidence="1">Uncharacterized protein</fullName>
    </submittedName>
</protein>
<reference evidence="1" key="1">
    <citation type="submission" date="2021-08" db="EMBL/GenBank/DDBJ databases">
        <title>The first chromosome-level gecko genome reveals the dynamic sex chromosomes of Neotropical dwarf geckos (Sphaerodactylidae: Sphaerodactylus).</title>
        <authorList>
            <person name="Pinto B.J."/>
            <person name="Keating S.E."/>
            <person name="Gamble T."/>
        </authorList>
    </citation>
    <scope>NUCLEOTIDE SEQUENCE</scope>
    <source>
        <strain evidence="1">TG3544</strain>
    </source>
</reference>
<comment type="caution">
    <text evidence="1">The sequence shown here is derived from an EMBL/GenBank/DDBJ whole genome shotgun (WGS) entry which is preliminary data.</text>
</comment>